<dbReference type="PANTHER" id="PTHR46112:SF2">
    <property type="entry name" value="XAA-PRO AMINOPEPTIDASE P-RELATED"/>
    <property type="match status" value="1"/>
</dbReference>
<sequence length="416" mass="45982">MTVTAGPLVPSPGRMGVDFEERVDFGRLRDYRLGRARDALAQSELGALLVFDINNIRYLTSTMIGEWARDKMARYALLARDAEPVLWDFGSAARHHQMHAPWLRPENSRPGMLGLRGSVAPEAGLFERAAREIKGLLEDAGVADLPLGIDVAELPMVFELQRLGIDVRDGQQVLLDARLIKSADEIALLSTAAAMVDGTYQTIVDALKPGIRENEVVALANKRLYEMGSDDVEAINAVSGERCSPHPHNFSDRIIRPGDQVYFDIIQSFNGYRTCYYRTFAVGRSTPAQRDAYTRAREWIDAAIELVKPGVGTDEIARLWPRAEEFGFADEMAAFGLQFGHGLGLALHERPIISRLNSLENPVELAEGMVFALETYCPATDGYSAARIEEEVVVTAQGPRVLTLFPAEELFVANAY</sequence>
<dbReference type="Gene3D" id="3.90.230.10">
    <property type="entry name" value="Creatinase/methionine aminopeptidase superfamily"/>
    <property type="match status" value="1"/>
</dbReference>
<dbReference type="EMBL" id="JBHSPR010000007">
    <property type="protein sequence ID" value="MFC6016365.1"/>
    <property type="molecule type" value="Genomic_DNA"/>
</dbReference>
<feature type="domain" description="Peptidase M24" evidence="1">
    <location>
        <begin position="189"/>
        <end position="396"/>
    </location>
</feature>
<dbReference type="PANTHER" id="PTHR46112">
    <property type="entry name" value="AMINOPEPTIDASE"/>
    <property type="match status" value="1"/>
</dbReference>
<comment type="caution">
    <text evidence="2">The sequence shown here is derived from an EMBL/GenBank/DDBJ whole genome shotgun (WGS) entry which is preliminary data.</text>
</comment>
<organism evidence="2 3">
    <name type="scientific">Plantactinospora solaniradicis</name>
    <dbReference type="NCBI Taxonomy" id="1723736"/>
    <lineage>
        <taxon>Bacteria</taxon>
        <taxon>Bacillati</taxon>
        <taxon>Actinomycetota</taxon>
        <taxon>Actinomycetes</taxon>
        <taxon>Micromonosporales</taxon>
        <taxon>Micromonosporaceae</taxon>
        <taxon>Plantactinospora</taxon>
    </lineage>
</organism>
<dbReference type="CDD" id="cd01066">
    <property type="entry name" value="APP_MetAP"/>
    <property type="match status" value="1"/>
</dbReference>
<keyword evidence="3" id="KW-1185">Reference proteome</keyword>
<accession>A0ABW1K4L4</accession>
<dbReference type="InterPro" id="IPR029149">
    <property type="entry name" value="Creatin/AminoP/Spt16_N"/>
</dbReference>
<evidence type="ECO:0000259" key="1">
    <source>
        <dbReference type="Pfam" id="PF00557"/>
    </source>
</evidence>
<name>A0ABW1K4L4_9ACTN</name>
<dbReference type="Pfam" id="PF00557">
    <property type="entry name" value="Peptidase_M24"/>
    <property type="match status" value="1"/>
</dbReference>
<evidence type="ECO:0000313" key="3">
    <source>
        <dbReference type="Proteomes" id="UP001596203"/>
    </source>
</evidence>
<dbReference type="SUPFAM" id="SSF53092">
    <property type="entry name" value="Creatinase/prolidase N-terminal domain"/>
    <property type="match status" value="1"/>
</dbReference>
<protein>
    <submittedName>
        <fullName evidence="2">M24 family metallopeptidase</fullName>
    </submittedName>
</protein>
<gene>
    <name evidence="2" type="ORF">ACFP2T_09155</name>
</gene>
<reference evidence="3" key="1">
    <citation type="journal article" date="2019" name="Int. J. Syst. Evol. Microbiol.">
        <title>The Global Catalogue of Microorganisms (GCM) 10K type strain sequencing project: providing services to taxonomists for standard genome sequencing and annotation.</title>
        <authorList>
            <consortium name="The Broad Institute Genomics Platform"/>
            <consortium name="The Broad Institute Genome Sequencing Center for Infectious Disease"/>
            <person name="Wu L."/>
            <person name="Ma J."/>
        </authorList>
    </citation>
    <scope>NUCLEOTIDE SEQUENCE [LARGE SCALE GENOMIC DNA]</scope>
    <source>
        <strain evidence="3">ZS-35-S2</strain>
    </source>
</reference>
<dbReference type="Proteomes" id="UP001596203">
    <property type="component" value="Unassembled WGS sequence"/>
</dbReference>
<dbReference type="SUPFAM" id="SSF55920">
    <property type="entry name" value="Creatinase/aminopeptidase"/>
    <property type="match status" value="1"/>
</dbReference>
<dbReference type="InterPro" id="IPR050659">
    <property type="entry name" value="Peptidase_M24B"/>
</dbReference>
<dbReference type="InterPro" id="IPR036005">
    <property type="entry name" value="Creatinase/aminopeptidase-like"/>
</dbReference>
<proteinExistence type="predicted"/>
<dbReference type="Gene3D" id="3.40.350.10">
    <property type="entry name" value="Creatinase/prolidase N-terminal domain"/>
    <property type="match status" value="1"/>
</dbReference>
<evidence type="ECO:0000313" key="2">
    <source>
        <dbReference type="EMBL" id="MFC6016365.1"/>
    </source>
</evidence>
<dbReference type="RefSeq" id="WP_377419659.1">
    <property type="nucleotide sequence ID" value="NZ_JBHSPR010000007.1"/>
</dbReference>
<dbReference type="InterPro" id="IPR000994">
    <property type="entry name" value="Pept_M24"/>
</dbReference>